<evidence type="ECO:0000313" key="2">
    <source>
        <dbReference type="Proteomes" id="UP000274556"/>
    </source>
</evidence>
<dbReference type="RefSeq" id="WP_120795529.1">
    <property type="nucleotide sequence ID" value="NZ_RBXL01000001.1"/>
</dbReference>
<proteinExistence type="predicted"/>
<dbReference type="OrthoDB" id="5624175at2"/>
<name>A0A495V080_9GAMM</name>
<keyword evidence="2" id="KW-1185">Reference proteome</keyword>
<dbReference type="AlphaFoldDB" id="A0A495V080"/>
<reference evidence="1 2" key="1">
    <citation type="submission" date="2018-10" db="EMBL/GenBank/DDBJ databases">
        <title>Genomic Encyclopedia of Archaeal and Bacterial Type Strains, Phase II (KMG-II): from individual species to whole genera.</title>
        <authorList>
            <person name="Goeker M."/>
        </authorList>
    </citation>
    <scope>NUCLEOTIDE SEQUENCE [LARGE SCALE GENOMIC DNA]</scope>
    <source>
        <strain evidence="1 2">DSM 235</strain>
    </source>
</reference>
<dbReference type="Proteomes" id="UP000274556">
    <property type="component" value="Unassembled WGS sequence"/>
</dbReference>
<accession>A0A495V080</accession>
<protein>
    <submittedName>
        <fullName evidence="1">Putative HTH domain antitoxin</fullName>
    </submittedName>
</protein>
<dbReference type="Pfam" id="PF03683">
    <property type="entry name" value="UPF0175"/>
    <property type="match status" value="1"/>
</dbReference>
<sequence length="109" mass="11979">METIGIKALQTNPSVLGQALDRGEYLLITRRGKPIGIAAAFDDELLDLGFRKWIAIRSFQSGDLSLGQVARVFEKSREEMMGLLGELGVPIADYDLAEELETLGRLGLE</sequence>
<organism evidence="1 2">
    <name type="scientific">Thiocapsa rosea</name>
    <dbReference type="NCBI Taxonomy" id="69360"/>
    <lineage>
        <taxon>Bacteria</taxon>
        <taxon>Pseudomonadati</taxon>
        <taxon>Pseudomonadota</taxon>
        <taxon>Gammaproteobacteria</taxon>
        <taxon>Chromatiales</taxon>
        <taxon>Chromatiaceae</taxon>
        <taxon>Thiocapsa</taxon>
    </lineage>
</organism>
<evidence type="ECO:0000313" key="1">
    <source>
        <dbReference type="EMBL" id="RKT42856.1"/>
    </source>
</evidence>
<dbReference type="InterPro" id="IPR005368">
    <property type="entry name" value="UPF0175"/>
</dbReference>
<comment type="caution">
    <text evidence="1">The sequence shown here is derived from an EMBL/GenBank/DDBJ whole genome shotgun (WGS) entry which is preliminary data.</text>
</comment>
<dbReference type="EMBL" id="RBXL01000001">
    <property type="protein sequence ID" value="RKT42856.1"/>
    <property type="molecule type" value="Genomic_DNA"/>
</dbReference>
<gene>
    <name evidence="1" type="ORF">BDD21_0152</name>
</gene>